<keyword evidence="2 7" id="KW-0812">Transmembrane</keyword>
<dbReference type="PANTHER" id="PTHR33048:SF47">
    <property type="entry name" value="INTEGRAL MEMBRANE PROTEIN-RELATED"/>
    <property type="match status" value="1"/>
</dbReference>
<reference evidence="9 10" key="1">
    <citation type="journal article" date="2016" name="Genome Biol. Evol.">
        <title>Divergent and convergent evolution of fungal pathogenicity.</title>
        <authorList>
            <person name="Shang Y."/>
            <person name="Xiao G."/>
            <person name="Zheng P."/>
            <person name="Cen K."/>
            <person name="Zhan S."/>
            <person name="Wang C."/>
        </authorList>
    </citation>
    <scope>NUCLEOTIDE SEQUENCE [LARGE SCALE GENOMIC DNA]</scope>
    <source>
        <strain evidence="9 10">ARSEF 2679</strain>
    </source>
</reference>
<comment type="caution">
    <text evidence="9">The sequence shown here is derived from an EMBL/GenBank/DDBJ whole genome shotgun (WGS) entry which is preliminary data.</text>
</comment>
<feature type="transmembrane region" description="Helical" evidence="7">
    <location>
        <begin position="170"/>
        <end position="188"/>
    </location>
</feature>
<dbReference type="InterPro" id="IPR049326">
    <property type="entry name" value="Rhodopsin_dom_fungi"/>
</dbReference>
<organism evidence="9 10">
    <name type="scientific">Cordyceps fumosorosea (strain ARSEF 2679)</name>
    <name type="common">Isaria fumosorosea</name>
    <dbReference type="NCBI Taxonomy" id="1081104"/>
    <lineage>
        <taxon>Eukaryota</taxon>
        <taxon>Fungi</taxon>
        <taxon>Dikarya</taxon>
        <taxon>Ascomycota</taxon>
        <taxon>Pezizomycotina</taxon>
        <taxon>Sordariomycetes</taxon>
        <taxon>Hypocreomycetidae</taxon>
        <taxon>Hypocreales</taxon>
        <taxon>Cordycipitaceae</taxon>
        <taxon>Cordyceps</taxon>
    </lineage>
</organism>
<feature type="transmembrane region" description="Helical" evidence="7">
    <location>
        <begin position="200"/>
        <end position="226"/>
    </location>
</feature>
<sequence length="400" mass="44359">MAGESLQTGVYACIIITLVAATATLALRFYARRIKNVPLWWDDWFAILSFSGCIVYDVSVFFLITKGLGLHLDDLPVPVEEARYYQRMVQEIEEHAYTIAIGAAQLSLLALYWRLFQAITPARLAILLLTALASTWFIVRIFVAVFQCYPPRFFWDKSIQGRCTVNPAQFFLWSVSTHLALDLALIALPASQISRMSLPLVQKAAILCMFMFGFMVMIGSIMMLVVSSSYDSYADDTMWNCTPVVVWSAAEVHLSLMTCKCCLPILRPIVVAFGGWWSQNFCSRGTGQSSSSRSVQMGRLSRSSSARRRRKHRMATAATDSTCQLATTTTTSEAVNETTYIYGQGSGPDTVVEGTRRSEDEDALEAGTAAEAGIKVKYEVTMDFTESEDAAGSRGRCDTH</sequence>
<name>A0A167LV59_CORFA</name>
<dbReference type="InterPro" id="IPR052337">
    <property type="entry name" value="SAT4-like"/>
</dbReference>
<dbReference type="GO" id="GO:0016020">
    <property type="term" value="C:membrane"/>
    <property type="evidence" value="ECO:0007669"/>
    <property type="project" value="UniProtKB-SubCell"/>
</dbReference>
<evidence type="ECO:0000256" key="1">
    <source>
        <dbReference type="ARBA" id="ARBA00004141"/>
    </source>
</evidence>
<evidence type="ECO:0000256" key="2">
    <source>
        <dbReference type="ARBA" id="ARBA00022692"/>
    </source>
</evidence>
<evidence type="ECO:0000256" key="7">
    <source>
        <dbReference type="SAM" id="Phobius"/>
    </source>
</evidence>
<proteinExistence type="inferred from homology"/>
<dbReference type="Proteomes" id="UP000076744">
    <property type="component" value="Unassembled WGS sequence"/>
</dbReference>
<feature type="compositionally biased region" description="Low complexity" evidence="6">
    <location>
        <begin position="284"/>
        <end position="304"/>
    </location>
</feature>
<feature type="transmembrane region" description="Helical" evidence="7">
    <location>
        <begin position="95"/>
        <end position="113"/>
    </location>
</feature>
<evidence type="ECO:0000313" key="9">
    <source>
        <dbReference type="EMBL" id="OAA53551.1"/>
    </source>
</evidence>
<feature type="region of interest" description="Disordered" evidence="6">
    <location>
        <begin position="284"/>
        <end position="313"/>
    </location>
</feature>
<dbReference type="GeneID" id="30025004"/>
<keyword evidence="4 7" id="KW-0472">Membrane</keyword>
<dbReference type="OrthoDB" id="5417844at2759"/>
<dbReference type="Pfam" id="PF20684">
    <property type="entry name" value="Fung_rhodopsin"/>
    <property type="match status" value="1"/>
</dbReference>
<evidence type="ECO:0000259" key="8">
    <source>
        <dbReference type="Pfam" id="PF20684"/>
    </source>
</evidence>
<dbReference type="PANTHER" id="PTHR33048">
    <property type="entry name" value="PTH11-LIKE INTEGRAL MEMBRANE PROTEIN (AFU_ORTHOLOGUE AFUA_5G11245)"/>
    <property type="match status" value="1"/>
</dbReference>
<gene>
    <name evidence="9" type="ORF">ISF_08712</name>
</gene>
<evidence type="ECO:0000256" key="5">
    <source>
        <dbReference type="ARBA" id="ARBA00038359"/>
    </source>
</evidence>
<feature type="domain" description="Rhodopsin" evidence="8">
    <location>
        <begin position="27"/>
        <end position="270"/>
    </location>
</feature>
<feature type="transmembrane region" description="Helical" evidence="7">
    <location>
        <begin position="43"/>
        <end position="64"/>
    </location>
</feature>
<evidence type="ECO:0000256" key="4">
    <source>
        <dbReference type="ARBA" id="ARBA00023136"/>
    </source>
</evidence>
<evidence type="ECO:0000256" key="3">
    <source>
        <dbReference type="ARBA" id="ARBA00022989"/>
    </source>
</evidence>
<evidence type="ECO:0000256" key="6">
    <source>
        <dbReference type="SAM" id="MobiDB-lite"/>
    </source>
</evidence>
<comment type="similarity">
    <text evidence="5">Belongs to the SAT4 family.</text>
</comment>
<evidence type="ECO:0000313" key="10">
    <source>
        <dbReference type="Proteomes" id="UP000076744"/>
    </source>
</evidence>
<comment type="subcellular location">
    <subcellularLocation>
        <location evidence="1">Membrane</location>
        <topology evidence="1">Multi-pass membrane protein</topology>
    </subcellularLocation>
</comment>
<dbReference type="RefSeq" id="XP_018700502.1">
    <property type="nucleotide sequence ID" value="XM_018852315.1"/>
</dbReference>
<feature type="transmembrane region" description="Helical" evidence="7">
    <location>
        <begin position="6"/>
        <end position="31"/>
    </location>
</feature>
<keyword evidence="3 7" id="KW-1133">Transmembrane helix</keyword>
<keyword evidence="10" id="KW-1185">Reference proteome</keyword>
<feature type="transmembrane region" description="Helical" evidence="7">
    <location>
        <begin position="125"/>
        <end position="146"/>
    </location>
</feature>
<accession>A0A167LV59</accession>
<dbReference type="EMBL" id="AZHB01000034">
    <property type="protein sequence ID" value="OAA53551.1"/>
    <property type="molecule type" value="Genomic_DNA"/>
</dbReference>
<protein>
    <submittedName>
        <fullName evidence="9">Integral membrane protein</fullName>
    </submittedName>
</protein>
<dbReference type="AlphaFoldDB" id="A0A167LV59"/>